<feature type="region of interest" description="Disordered" evidence="1">
    <location>
        <begin position="1"/>
        <end position="38"/>
    </location>
</feature>
<sequence>MRPAPAPVSNPPAEHGFGRLTSWGAPCEAPSAHRSRRNRRARVSLMGAWAATWTGSVGESGDAGGRTLSVREPSLLRVCPHWDLYNSNGSAALGLASGSRPLGGWLPTGLPRTTQAGTWPVRGVAPQDRRRRRVQRRPAQGLGLPGTNQHANPPQDARKRTARRISAAWARDIEGAFRLNSGDAPLDPVPDGRHSQNNGAIGGSTPSSMTQALSVAAPPAAVGATG</sequence>
<feature type="region of interest" description="Disordered" evidence="1">
    <location>
        <begin position="110"/>
        <end position="164"/>
    </location>
</feature>
<evidence type="ECO:0000313" key="2">
    <source>
        <dbReference type="EMBL" id="KAK4088338.1"/>
    </source>
</evidence>
<keyword evidence="3" id="KW-1185">Reference proteome</keyword>
<dbReference type="EMBL" id="JAWRVI010000025">
    <property type="protein sequence ID" value="KAK4088338.1"/>
    <property type="molecule type" value="Genomic_DNA"/>
</dbReference>
<gene>
    <name evidence="2" type="ORF">Purlil1_7217</name>
</gene>
<feature type="region of interest" description="Disordered" evidence="1">
    <location>
        <begin position="181"/>
        <end position="226"/>
    </location>
</feature>
<name>A0ABR0BY05_PURLI</name>
<reference evidence="2 3" key="1">
    <citation type="journal article" date="2024" name="Microbiol. Resour. Announc.">
        <title>Genome annotations for the ascomycete fungi Trichoderma harzianum, Trichoderma aggressivum, and Purpureocillium lilacinum.</title>
        <authorList>
            <person name="Beijen E.P.W."/>
            <person name="Ohm R.A."/>
        </authorList>
    </citation>
    <scope>NUCLEOTIDE SEQUENCE [LARGE SCALE GENOMIC DNA]</scope>
    <source>
        <strain evidence="2 3">CBS 150709</strain>
    </source>
</reference>
<organism evidence="2 3">
    <name type="scientific">Purpureocillium lilacinum</name>
    <name type="common">Paecilomyces lilacinus</name>
    <dbReference type="NCBI Taxonomy" id="33203"/>
    <lineage>
        <taxon>Eukaryota</taxon>
        <taxon>Fungi</taxon>
        <taxon>Dikarya</taxon>
        <taxon>Ascomycota</taxon>
        <taxon>Pezizomycotina</taxon>
        <taxon>Sordariomycetes</taxon>
        <taxon>Hypocreomycetidae</taxon>
        <taxon>Hypocreales</taxon>
        <taxon>Ophiocordycipitaceae</taxon>
        <taxon>Purpureocillium</taxon>
    </lineage>
</organism>
<accession>A0ABR0BY05</accession>
<evidence type="ECO:0000313" key="3">
    <source>
        <dbReference type="Proteomes" id="UP001287286"/>
    </source>
</evidence>
<feature type="compositionally biased region" description="Polar residues" evidence="1">
    <location>
        <begin position="195"/>
        <end position="213"/>
    </location>
</feature>
<evidence type="ECO:0000256" key="1">
    <source>
        <dbReference type="SAM" id="MobiDB-lite"/>
    </source>
</evidence>
<feature type="compositionally biased region" description="Low complexity" evidence="1">
    <location>
        <begin position="215"/>
        <end position="226"/>
    </location>
</feature>
<feature type="compositionally biased region" description="Pro residues" evidence="1">
    <location>
        <begin position="1"/>
        <end position="10"/>
    </location>
</feature>
<proteinExistence type="predicted"/>
<protein>
    <submittedName>
        <fullName evidence="2">Uncharacterized protein</fullName>
    </submittedName>
</protein>
<comment type="caution">
    <text evidence="2">The sequence shown here is derived from an EMBL/GenBank/DDBJ whole genome shotgun (WGS) entry which is preliminary data.</text>
</comment>
<dbReference type="Proteomes" id="UP001287286">
    <property type="component" value="Unassembled WGS sequence"/>
</dbReference>